<dbReference type="InterPro" id="IPR000873">
    <property type="entry name" value="AMP-dep_synth/lig_dom"/>
</dbReference>
<dbReference type="InterPro" id="IPR051414">
    <property type="entry name" value="Adenylate-forming_Reductase"/>
</dbReference>
<evidence type="ECO:0000256" key="1">
    <source>
        <dbReference type="ARBA" id="ARBA00022450"/>
    </source>
</evidence>
<dbReference type="Gene3D" id="3.40.50.720">
    <property type="entry name" value="NAD(P)-binding Rossmann-like Domain"/>
    <property type="match status" value="1"/>
</dbReference>
<dbReference type="SUPFAM" id="SSF51735">
    <property type="entry name" value="NAD(P)-binding Rossmann-fold domains"/>
    <property type="match status" value="1"/>
</dbReference>
<feature type="domain" description="Carrier" evidence="4">
    <location>
        <begin position="554"/>
        <end position="633"/>
    </location>
</feature>
<dbReference type="Pfam" id="PF07993">
    <property type="entry name" value="NAD_binding_4"/>
    <property type="match status" value="1"/>
</dbReference>
<feature type="region of interest" description="Disordered" evidence="3">
    <location>
        <begin position="919"/>
        <end position="938"/>
    </location>
</feature>
<evidence type="ECO:0000313" key="6">
    <source>
        <dbReference type="Proteomes" id="UP001295740"/>
    </source>
</evidence>
<comment type="caution">
    <text evidence="5">The sequence shown here is derived from an EMBL/GenBank/DDBJ whole genome shotgun (WGS) entry which is preliminary data.</text>
</comment>
<dbReference type="Gene3D" id="3.30.300.30">
    <property type="match status" value="1"/>
</dbReference>
<dbReference type="PANTHER" id="PTHR43439">
    <property type="entry name" value="PHENYLACETATE-COENZYME A LIGASE"/>
    <property type="match status" value="1"/>
</dbReference>
<dbReference type="InterPro" id="IPR020845">
    <property type="entry name" value="AMP-binding_CS"/>
</dbReference>
<gene>
    <name evidence="5" type="ORF">KHLLAP_LOCUS9256</name>
</gene>
<dbReference type="PROSITE" id="PS50075">
    <property type="entry name" value="CARRIER"/>
    <property type="match status" value="1"/>
</dbReference>
<dbReference type="InterPro" id="IPR009081">
    <property type="entry name" value="PP-bd_ACP"/>
</dbReference>
<dbReference type="InterPro" id="IPR042099">
    <property type="entry name" value="ANL_N_sf"/>
</dbReference>
<sequence>MGLVNALAGQRLLPAVVDLAAREDPDRIVYTIPHLDEAGDSFEDVSASKFANAINRTAHWIESHIGRSDNFDTIGYIGPHDLTYPILVLACNKTGYKALLISPRNSLEGSLAVVDRTDCRLWLRSHRDNALVNQILDKRPMETLDVPGLEELMDPRPVAAYPYEKTWDEAHQDPFVVLHTSGSTGLPKPIVMRLGTVASGDAIRDIPLEEGEEITPSWTSSDMVFNPFPWFHAASLMVKLGLNFWLGSRIITEPTNGVISADTIDRIVSKLPVAGFFIPPSTVEELAKSPDTLPKLAACKYIITGGGSLSPQLGDIVNKVVPVRNVYGSTEGGIWAMVAPKRDGDWKTFKFPPQLGTDLREVTPGLFELFFVKKPEYARWQGLFYTFPEDTEFSTKDLFAKHPTEPDRWLCIGRADDVVVLSNGEKVQPVDIEATIMSHPAVQSALVVGNRRFHPAVLIELRGEAPATEEALEELKDKIYAEVVEKANALSASHARIHRSNMIMCVVGKPFLRTDKGTVKRPAMLQLYQQEIDEFYDKLEAEEAKVLSTNMDISSPETIADALRTIIVRLMKQELGNSDNLVAAGFDSLLVFQVLGALRTTAAKHDKNVTLAPTLIYSNPSIEKLSKAFYSALNPHINGVENPQKAHIRLAQEILARYTRDLPGNGDTVIVTGTTGSLGSYMLNALLAKPEVKRIYCFNRSADAEDRQRALFKSRGLAENWPAKRVHFLQADLAKPDFGLGAAQYEELLEGATKIIHNQWPVNFNWDLSSFEPHIRGVRHLVDFSLKSTHSTSIFFISSIGSITKWPDNVPVPEQPIRDLSIAGTQGYSTSKLMTEMLLEQAAKVSGVDASICRVGQIAGPVGTGDKGEWNKQEWFPTIVSTSKYLKMLPSSLGTLDRIEWIPVDLLADVIIELAGVGQPAADQQQQPSPKRKGKRDVDHDIIVPRELRVCHAVNPRVSHWQDISPSILRALPADTRAVTWSEWVAALRDAQADGATAREAPGLKLLDFYASLETEEEAARSPFNLETVESRRRSSTLEHLPAVSTEWMELWLRQWAF</sequence>
<dbReference type="Pfam" id="PF23562">
    <property type="entry name" value="AMP-binding_C_3"/>
    <property type="match status" value="1"/>
</dbReference>
<dbReference type="InterPro" id="IPR013120">
    <property type="entry name" value="FAR_NAD-bd"/>
</dbReference>
<accession>A0AAI8VQK2</accession>
<keyword evidence="2" id="KW-0597">Phosphoprotein</keyword>
<dbReference type="AlphaFoldDB" id="A0AAI8VQK2"/>
<evidence type="ECO:0000256" key="2">
    <source>
        <dbReference type="ARBA" id="ARBA00022553"/>
    </source>
</evidence>
<dbReference type="Gene3D" id="1.10.1200.10">
    <property type="entry name" value="ACP-like"/>
    <property type="match status" value="1"/>
</dbReference>
<evidence type="ECO:0000256" key="3">
    <source>
        <dbReference type="SAM" id="MobiDB-lite"/>
    </source>
</evidence>
<dbReference type="SUPFAM" id="SSF56801">
    <property type="entry name" value="Acetyl-CoA synthetase-like"/>
    <property type="match status" value="1"/>
</dbReference>
<dbReference type="PANTHER" id="PTHR43439:SF2">
    <property type="entry name" value="ENZYME, PUTATIVE (JCVI)-RELATED"/>
    <property type="match status" value="1"/>
</dbReference>
<dbReference type="Gene3D" id="3.40.50.12780">
    <property type="entry name" value="N-terminal domain of ligase-like"/>
    <property type="match status" value="1"/>
</dbReference>
<dbReference type="Proteomes" id="UP001295740">
    <property type="component" value="Unassembled WGS sequence"/>
</dbReference>
<dbReference type="Pfam" id="PF00501">
    <property type="entry name" value="AMP-binding"/>
    <property type="match status" value="1"/>
</dbReference>
<protein>
    <submittedName>
        <fullName evidence="5">Uu.00g138140.m01.CDS01</fullName>
    </submittedName>
</protein>
<proteinExistence type="predicted"/>
<dbReference type="InterPro" id="IPR036736">
    <property type="entry name" value="ACP-like_sf"/>
</dbReference>
<dbReference type="InterPro" id="IPR045851">
    <property type="entry name" value="AMP-bd_C_sf"/>
</dbReference>
<dbReference type="InterPro" id="IPR036291">
    <property type="entry name" value="NAD(P)-bd_dom_sf"/>
</dbReference>
<evidence type="ECO:0000259" key="4">
    <source>
        <dbReference type="PROSITE" id="PS50075"/>
    </source>
</evidence>
<dbReference type="SUPFAM" id="SSF47336">
    <property type="entry name" value="ACP-like"/>
    <property type="match status" value="1"/>
</dbReference>
<name>A0AAI8VQK2_9PEZI</name>
<keyword evidence="6" id="KW-1185">Reference proteome</keyword>
<reference evidence="5" key="1">
    <citation type="submission" date="2023-10" db="EMBL/GenBank/DDBJ databases">
        <authorList>
            <person name="Hackl T."/>
        </authorList>
    </citation>
    <scope>NUCLEOTIDE SEQUENCE</scope>
</reference>
<keyword evidence="1" id="KW-0596">Phosphopantetheine</keyword>
<dbReference type="PROSITE" id="PS00455">
    <property type="entry name" value="AMP_BINDING"/>
    <property type="match status" value="1"/>
</dbReference>
<dbReference type="EMBL" id="CAUWAG010000012">
    <property type="protein sequence ID" value="CAJ2508788.1"/>
    <property type="molecule type" value="Genomic_DNA"/>
</dbReference>
<feature type="compositionally biased region" description="Low complexity" evidence="3">
    <location>
        <begin position="919"/>
        <end position="928"/>
    </location>
</feature>
<organism evidence="5 6">
    <name type="scientific">Anthostomella pinea</name>
    <dbReference type="NCBI Taxonomy" id="933095"/>
    <lineage>
        <taxon>Eukaryota</taxon>
        <taxon>Fungi</taxon>
        <taxon>Dikarya</taxon>
        <taxon>Ascomycota</taxon>
        <taxon>Pezizomycotina</taxon>
        <taxon>Sordariomycetes</taxon>
        <taxon>Xylariomycetidae</taxon>
        <taxon>Xylariales</taxon>
        <taxon>Xylariaceae</taxon>
        <taxon>Anthostomella</taxon>
    </lineage>
</organism>
<dbReference type="Pfam" id="PF00550">
    <property type="entry name" value="PP-binding"/>
    <property type="match status" value="1"/>
</dbReference>
<evidence type="ECO:0000313" key="5">
    <source>
        <dbReference type="EMBL" id="CAJ2508788.1"/>
    </source>
</evidence>